<sequence>MGNVRLNAWVRGQVQGVGFRWWTRSRALELGLTGAATNLDDGRVEVVAEGPEESCRRLLELLRTGDTPGRVVDVTERWREYGGSYTGFVER</sequence>
<evidence type="ECO:0000256" key="2">
    <source>
        <dbReference type="ARBA" id="ARBA00012150"/>
    </source>
</evidence>
<organism evidence="8 9">
    <name type="scientific">Allonocardiopsis opalescens</name>
    <dbReference type="NCBI Taxonomy" id="1144618"/>
    <lineage>
        <taxon>Bacteria</taxon>
        <taxon>Bacillati</taxon>
        <taxon>Actinomycetota</taxon>
        <taxon>Actinomycetes</taxon>
        <taxon>Streptosporangiales</taxon>
        <taxon>Allonocardiopsis</taxon>
    </lineage>
</organism>
<dbReference type="GO" id="GO:0003998">
    <property type="term" value="F:acylphosphatase activity"/>
    <property type="evidence" value="ECO:0007669"/>
    <property type="project" value="UniProtKB-EC"/>
</dbReference>
<keyword evidence="5" id="KW-0378">Hydrolase</keyword>
<name>A0A2T0PVR7_9ACTN</name>
<dbReference type="Proteomes" id="UP000237846">
    <property type="component" value="Unassembled WGS sequence"/>
</dbReference>
<dbReference type="Gene3D" id="3.30.70.100">
    <property type="match status" value="1"/>
</dbReference>
<evidence type="ECO:0000313" key="8">
    <source>
        <dbReference type="EMBL" id="PRX95634.1"/>
    </source>
</evidence>
<protein>
    <recommendedName>
        <fullName evidence="3 5">acylphosphatase</fullName>
        <ecNumber evidence="2 5">3.6.1.7</ecNumber>
    </recommendedName>
</protein>
<gene>
    <name evidence="8" type="ORF">CLV72_109243</name>
</gene>
<dbReference type="NCBIfam" id="NF010997">
    <property type="entry name" value="PRK14422.1"/>
    <property type="match status" value="1"/>
</dbReference>
<dbReference type="EC" id="3.6.1.7" evidence="2 5"/>
<evidence type="ECO:0000256" key="5">
    <source>
        <dbReference type="PROSITE-ProRule" id="PRU00520"/>
    </source>
</evidence>
<dbReference type="OrthoDB" id="3182027at2"/>
<dbReference type="InterPro" id="IPR020456">
    <property type="entry name" value="Acylphosphatase"/>
</dbReference>
<dbReference type="PROSITE" id="PS51160">
    <property type="entry name" value="ACYLPHOSPHATASE_3"/>
    <property type="match status" value="1"/>
</dbReference>
<dbReference type="PANTHER" id="PTHR47268:SF4">
    <property type="entry name" value="ACYLPHOSPHATASE"/>
    <property type="match status" value="1"/>
</dbReference>
<dbReference type="InterPro" id="IPR017968">
    <property type="entry name" value="Acylphosphatase_CS"/>
</dbReference>
<comment type="caution">
    <text evidence="8">The sequence shown here is derived from an EMBL/GenBank/DDBJ whole genome shotgun (WGS) entry which is preliminary data.</text>
</comment>
<evidence type="ECO:0000313" key="9">
    <source>
        <dbReference type="Proteomes" id="UP000237846"/>
    </source>
</evidence>
<feature type="active site" evidence="5">
    <location>
        <position position="20"/>
    </location>
</feature>
<reference evidence="8 9" key="1">
    <citation type="submission" date="2018-03" db="EMBL/GenBank/DDBJ databases">
        <title>Genomic Encyclopedia of Archaeal and Bacterial Type Strains, Phase II (KMG-II): from individual species to whole genera.</title>
        <authorList>
            <person name="Goeker M."/>
        </authorList>
    </citation>
    <scope>NUCLEOTIDE SEQUENCE [LARGE SCALE GENOMIC DNA]</scope>
    <source>
        <strain evidence="8 9">DSM 45601</strain>
    </source>
</reference>
<dbReference type="RefSeq" id="WP_106251879.1">
    <property type="nucleotide sequence ID" value="NZ_PVZC01000009.1"/>
</dbReference>
<dbReference type="AlphaFoldDB" id="A0A2T0PVR7"/>
<feature type="active site" evidence="5">
    <location>
        <position position="38"/>
    </location>
</feature>
<dbReference type="PANTHER" id="PTHR47268">
    <property type="entry name" value="ACYLPHOSPHATASE"/>
    <property type="match status" value="1"/>
</dbReference>
<feature type="domain" description="Acylphosphatase-like" evidence="7">
    <location>
        <begin position="5"/>
        <end position="91"/>
    </location>
</feature>
<proteinExistence type="inferred from homology"/>
<evidence type="ECO:0000256" key="3">
    <source>
        <dbReference type="ARBA" id="ARBA00015991"/>
    </source>
</evidence>
<accession>A0A2T0PVR7</accession>
<evidence type="ECO:0000256" key="6">
    <source>
        <dbReference type="RuleBase" id="RU004168"/>
    </source>
</evidence>
<evidence type="ECO:0000256" key="1">
    <source>
        <dbReference type="ARBA" id="ARBA00005614"/>
    </source>
</evidence>
<comment type="catalytic activity">
    <reaction evidence="4 5">
        <text>an acyl phosphate + H2O = a carboxylate + phosphate + H(+)</text>
        <dbReference type="Rhea" id="RHEA:14965"/>
        <dbReference type="ChEBI" id="CHEBI:15377"/>
        <dbReference type="ChEBI" id="CHEBI:15378"/>
        <dbReference type="ChEBI" id="CHEBI:29067"/>
        <dbReference type="ChEBI" id="CHEBI:43474"/>
        <dbReference type="ChEBI" id="CHEBI:59918"/>
        <dbReference type="EC" id="3.6.1.7"/>
    </reaction>
</comment>
<dbReference type="EMBL" id="PVZC01000009">
    <property type="protein sequence ID" value="PRX95634.1"/>
    <property type="molecule type" value="Genomic_DNA"/>
</dbReference>
<evidence type="ECO:0000256" key="4">
    <source>
        <dbReference type="ARBA" id="ARBA00047645"/>
    </source>
</evidence>
<evidence type="ECO:0000259" key="7">
    <source>
        <dbReference type="PROSITE" id="PS51160"/>
    </source>
</evidence>
<dbReference type="Pfam" id="PF00708">
    <property type="entry name" value="Acylphosphatase"/>
    <property type="match status" value="1"/>
</dbReference>
<keyword evidence="9" id="KW-1185">Reference proteome</keyword>
<dbReference type="InterPro" id="IPR001792">
    <property type="entry name" value="Acylphosphatase-like_dom"/>
</dbReference>
<dbReference type="InterPro" id="IPR036046">
    <property type="entry name" value="Acylphosphatase-like_dom_sf"/>
</dbReference>
<dbReference type="SUPFAM" id="SSF54975">
    <property type="entry name" value="Acylphosphatase/BLUF domain-like"/>
    <property type="match status" value="1"/>
</dbReference>
<dbReference type="PROSITE" id="PS00150">
    <property type="entry name" value="ACYLPHOSPHATASE_1"/>
    <property type="match status" value="1"/>
</dbReference>
<comment type="similarity">
    <text evidence="1 6">Belongs to the acylphosphatase family.</text>
</comment>